<accession>A0AAE2ZJT3</accession>
<dbReference type="Gene3D" id="3.40.640.10">
    <property type="entry name" value="Type I PLP-dependent aspartate aminotransferase-like (Major domain)"/>
    <property type="match status" value="1"/>
</dbReference>
<dbReference type="GO" id="GO:0016830">
    <property type="term" value="F:carbon-carbon lyase activity"/>
    <property type="evidence" value="ECO:0007669"/>
    <property type="project" value="InterPro"/>
</dbReference>
<dbReference type="GO" id="GO:0019752">
    <property type="term" value="P:carboxylic acid metabolic process"/>
    <property type="evidence" value="ECO:0007669"/>
    <property type="project" value="InterPro"/>
</dbReference>
<dbReference type="Proteomes" id="UP001196509">
    <property type="component" value="Unassembled WGS sequence"/>
</dbReference>
<dbReference type="PANTHER" id="PTHR42735">
    <property type="match status" value="1"/>
</dbReference>
<evidence type="ECO:0000256" key="6">
    <source>
        <dbReference type="RuleBase" id="RU000382"/>
    </source>
</evidence>
<evidence type="ECO:0000256" key="1">
    <source>
        <dbReference type="ARBA" id="ARBA00001933"/>
    </source>
</evidence>
<organism evidence="7 8">
    <name type="scientific">Flavimaribacter sediminis</name>
    <dbReference type="NCBI Taxonomy" id="2865987"/>
    <lineage>
        <taxon>Bacteria</taxon>
        <taxon>Pseudomonadati</taxon>
        <taxon>Pseudomonadota</taxon>
        <taxon>Alphaproteobacteria</taxon>
        <taxon>Hyphomicrobiales</taxon>
        <taxon>Rhizobiaceae</taxon>
        <taxon>Flavimaribacter</taxon>
    </lineage>
</organism>
<keyword evidence="3 6" id="KW-0456">Lyase</keyword>
<protein>
    <submittedName>
        <fullName evidence="7">Aminotransferase class V-fold PLP-dependent enzyme</fullName>
    </submittedName>
</protein>
<reference evidence="7" key="1">
    <citation type="submission" date="2021-08" db="EMBL/GenBank/DDBJ databases">
        <title>Hoeflea bacterium WL0058 sp. nov., isolated from the sediment.</title>
        <authorList>
            <person name="Wang L."/>
            <person name="Zhang D."/>
        </authorList>
    </citation>
    <scope>NUCLEOTIDE SEQUENCE</scope>
    <source>
        <strain evidence="7">WL0058</strain>
    </source>
</reference>
<dbReference type="Gene3D" id="6.10.140.2150">
    <property type="match status" value="1"/>
</dbReference>
<comment type="similarity">
    <text evidence="4">Belongs to the group II decarboxylase family. Sphingosine-1-phosphate lyase subfamily.</text>
</comment>
<evidence type="ECO:0000256" key="2">
    <source>
        <dbReference type="ARBA" id="ARBA00022898"/>
    </source>
</evidence>
<evidence type="ECO:0000256" key="5">
    <source>
        <dbReference type="PIRSR" id="PIRSR602129-50"/>
    </source>
</evidence>
<dbReference type="InterPro" id="IPR002129">
    <property type="entry name" value="PyrdxlP-dep_de-COase"/>
</dbReference>
<gene>
    <name evidence="7" type="ORF">K1W69_08900</name>
</gene>
<proteinExistence type="inferred from homology"/>
<dbReference type="SUPFAM" id="SSF53383">
    <property type="entry name" value="PLP-dependent transferases"/>
    <property type="match status" value="1"/>
</dbReference>
<dbReference type="PANTHER" id="PTHR42735:SF6">
    <property type="entry name" value="SPHINGOSINE-1-PHOSPHATE LYASE 1"/>
    <property type="match status" value="1"/>
</dbReference>
<comment type="caution">
    <text evidence="7">The sequence shown here is derived from an EMBL/GenBank/DDBJ whole genome shotgun (WGS) entry which is preliminary data.</text>
</comment>
<comment type="cofactor">
    <cofactor evidence="1 5 6">
        <name>pyridoxal 5'-phosphate</name>
        <dbReference type="ChEBI" id="CHEBI:597326"/>
    </cofactor>
</comment>
<feature type="modified residue" description="N6-(pyridoxal phosphate)lysine" evidence="5">
    <location>
        <position position="245"/>
    </location>
</feature>
<dbReference type="InterPro" id="IPR015422">
    <property type="entry name" value="PyrdxlP-dep_Trfase_small"/>
</dbReference>
<evidence type="ECO:0000256" key="4">
    <source>
        <dbReference type="ARBA" id="ARBA00038302"/>
    </source>
</evidence>
<dbReference type="InterPro" id="IPR015424">
    <property type="entry name" value="PyrdxlP-dep_Trfase"/>
</dbReference>
<sequence length="415" mass="45660">MRISFPEHGLSKSEVLASMQALKSGDIDWKRGRAPLYVFDGGEDVYEMGRAAFFEFFKENALGGRRAFPSVLQMEEQVVGMAIDLLHGDDDVRGFMTTGGTESIIQAVQSARDYARSRGRTPKTRFNIVAAASVHPAFNKAARLMDLDVVRTPVDADLRADPDALARAIDDDTIMIVGSAPCFPYGVIDLIEEIGRIAQDSGVWMHVDACVGGYVAPFAAMIGRDIPAFDFAVPGVCSISADLHKFGFCPKPASTVFYRDEEHARHHAFDFDDWPNGRFYTNTICGTRPAGGVAAAWAVFNHLGLEGYKLIATELMDFIDLYKKRISEVDGLEILGKPHLSIVAYKSGDFDIYAVAEKLKEKGWLPGLVRDPKAIHQMMSLVHGKVFDEYIADVEDAVASVKSDPSMQSELKATY</sequence>
<evidence type="ECO:0000256" key="3">
    <source>
        <dbReference type="ARBA" id="ARBA00023239"/>
    </source>
</evidence>
<evidence type="ECO:0000313" key="8">
    <source>
        <dbReference type="Proteomes" id="UP001196509"/>
    </source>
</evidence>
<keyword evidence="7" id="KW-0808">Transferase</keyword>
<name>A0AAE2ZJT3_9HYPH</name>
<dbReference type="AlphaFoldDB" id="A0AAE2ZJT3"/>
<evidence type="ECO:0000313" key="7">
    <source>
        <dbReference type="EMBL" id="MBW8637304.1"/>
    </source>
</evidence>
<dbReference type="Pfam" id="PF00282">
    <property type="entry name" value="Pyridoxal_deC"/>
    <property type="match status" value="1"/>
</dbReference>
<dbReference type="EMBL" id="JAICBX010000002">
    <property type="protein sequence ID" value="MBW8637304.1"/>
    <property type="molecule type" value="Genomic_DNA"/>
</dbReference>
<dbReference type="InterPro" id="IPR050477">
    <property type="entry name" value="GrpII_AminoAcid_Decarb"/>
</dbReference>
<keyword evidence="7" id="KW-0032">Aminotransferase</keyword>
<keyword evidence="8" id="KW-1185">Reference proteome</keyword>
<keyword evidence="2 5" id="KW-0663">Pyridoxal phosphate</keyword>
<dbReference type="Gene3D" id="3.90.1150.10">
    <property type="entry name" value="Aspartate Aminotransferase, domain 1"/>
    <property type="match status" value="1"/>
</dbReference>
<dbReference type="GO" id="GO:0008483">
    <property type="term" value="F:transaminase activity"/>
    <property type="evidence" value="ECO:0007669"/>
    <property type="project" value="UniProtKB-KW"/>
</dbReference>
<dbReference type="RefSeq" id="WP_220228022.1">
    <property type="nucleotide sequence ID" value="NZ_JAICBX010000002.1"/>
</dbReference>
<dbReference type="GO" id="GO:0030170">
    <property type="term" value="F:pyridoxal phosphate binding"/>
    <property type="evidence" value="ECO:0007669"/>
    <property type="project" value="InterPro"/>
</dbReference>
<dbReference type="InterPro" id="IPR015421">
    <property type="entry name" value="PyrdxlP-dep_Trfase_major"/>
</dbReference>